<keyword evidence="4" id="KW-1185">Reference proteome</keyword>
<reference evidence="3 4" key="1">
    <citation type="submission" date="2020-03" db="EMBL/GenBank/DDBJ databases">
        <title>Whole genome shotgun sequence of Phytohabitans houttuyneae NBRC 108639.</title>
        <authorList>
            <person name="Komaki H."/>
            <person name="Tamura T."/>
        </authorList>
    </citation>
    <scope>NUCLEOTIDE SEQUENCE [LARGE SCALE GENOMIC DNA]</scope>
    <source>
        <strain evidence="3 4">NBRC 108639</strain>
    </source>
</reference>
<keyword evidence="1" id="KW-0812">Transmembrane</keyword>
<feature type="domain" description="PIN" evidence="2">
    <location>
        <begin position="863"/>
        <end position="999"/>
    </location>
</feature>
<organism evidence="3 4">
    <name type="scientific">Phytohabitans houttuyneae</name>
    <dbReference type="NCBI Taxonomy" id="1076126"/>
    <lineage>
        <taxon>Bacteria</taxon>
        <taxon>Bacillati</taxon>
        <taxon>Actinomycetota</taxon>
        <taxon>Actinomycetes</taxon>
        <taxon>Micromonosporales</taxon>
        <taxon>Micromonosporaceae</taxon>
    </lineage>
</organism>
<keyword evidence="1" id="KW-1133">Transmembrane helix</keyword>
<keyword evidence="1" id="KW-0472">Membrane</keyword>
<evidence type="ECO:0000259" key="2">
    <source>
        <dbReference type="Pfam" id="PF20698"/>
    </source>
</evidence>
<name>A0A6V8K4T4_9ACTN</name>
<reference evidence="3 4" key="2">
    <citation type="submission" date="2020-03" db="EMBL/GenBank/DDBJ databases">
        <authorList>
            <person name="Ichikawa N."/>
            <person name="Kimura A."/>
            <person name="Kitahashi Y."/>
            <person name="Uohara A."/>
        </authorList>
    </citation>
    <scope>NUCLEOTIDE SEQUENCE [LARGE SCALE GENOMIC DNA]</scope>
    <source>
        <strain evidence="3 4">NBRC 108639</strain>
    </source>
</reference>
<accession>A0A6V8K4T4</accession>
<dbReference type="Gene3D" id="1.25.40.10">
    <property type="entry name" value="Tetratricopeptide repeat domain"/>
    <property type="match status" value="1"/>
</dbReference>
<dbReference type="Pfam" id="PF20698">
    <property type="entry name" value="PIN-TPR-GreABC"/>
    <property type="match status" value="1"/>
</dbReference>
<proteinExistence type="predicted"/>
<dbReference type="SUPFAM" id="SSF48452">
    <property type="entry name" value="TPR-like"/>
    <property type="match status" value="1"/>
</dbReference>
<dbReference type="Proteomes" id="UP000482800">
    <property type="component" value="Unassembled WGS sequence"/>
</dbReference>
<sequence length="1362" mass="149041">MGWLYALRTETVPTAAHTEAEECHLAPCPRRHPNIGTGDAVARRPKLRFLPSYTLTFLLLGTVAAGGVLIDLAIEATGDTAAWPRALAPVRSHPFIAIAALGAILLFLPIINTLYARTGPEPATSDDLADMEERLHDRFDSAELARAGDDDRLLRRLPPYARYLLEQEWDHDEVWQLVSVFVDENTDPIRVAHEWAAQPPDALDQLSGNANLVVAEVLMAYKQAGAALIRFEAALSRGVSPRPYWLYRTAHAALHAQGQDSLTATGYLQAAQAIDPDYPLVVAALLHEEGRFEDARAALAGWKAATRCERDQAALVLSAALAGHDRVDAAITALEAVAHDTEAPALLLRLAEMLRHRSVVGNGDSRWKDAFRAVEVALRARNLRRAWRGDSAEAVVVAGEAAVLADDAQQVWSITRPPPEGTATEAEAADDRVLPLAAMGAALTGRVGQAREFAASLPEGLVKWRMEAEIAAGQSVGGDNSGTISAWRRVLDASTTDEDRLHALRALALEGVADFDVTEALRERHPEAVTEIETTQRVMAASGPEGEEMLRRLESETALASVRRAELLRAADDPLGAAEVLVDATDRWKNPRLLLMAIDSYMDAGAWERAEAAAQRAVAEGGIWPGRATVLRRLVTIQATLMNWDALAAACRALLELDPNDEDARWNLAQAEFSAGEIEKAWRTIQRAGDTQPTIPSRAVFLLELSRRFAKAEEVAQTALALLQAFPDDELVHAAAINAVTMRFDSADIPDPLGQTITVAWSAFIERYPESRLIRSYSIREGDSPLADIEPMLRRQGDTYREALGHVRDQLFPIGLLDRVVGKPYAAIFPFRPLGYHRAESAATRDRVVEMEHARDALAKGCIIDASALYTLALIPDIAPTLTAMLRRPSTTAASVGDLVSADDFFSIPSSGTIGFDPDRGQIFLTDPSPETQGRQQELVRTMLRTARTLRRITHPALVHVPRVTKDRDPVWLLNLDAAKDSGVALWADDLGLRQLAHTSGIRTFGTISLIRVARERGRISADEDQDSMRALVKEYVVDIPFDEEILVGVAQEQQWRPEAVAAAMSRAASWVDIEPAINVIRSALRNATDDHLVSWTSAALYGLKAASPAANLYPNLTAITTALLCERWARPTHASALAAALRYLEPEQIERVFREALAEVWQHLTSTFDVRDALTVYLYLVSELDEIHRQFAVQIVLQPIEASRKAEYLAGEPALSTVFVRDWLRRLSEAENERDAIAHIEELFGQTGATTRRAAGGGDYADLVVWEDGLAPRFGLPIVVEVISGSRRQPAIMQDRLNGIAASSGSRTLLVLTWDSHTQPVRWTAEQNTIIVASARDLAQILTTGSLAASLERLITAARPV</sequence>
<evidence type="ECO:0000313" key="4">
    <source>
        <dbReference type="Proteomes" id="UP000482800"/>
    </source>
</evidence>
<protein>
    <recommendedName>
        <fullName evidence="2">PIN domain-containing protein</fullName>
    </recommendedName>
</protein>
<feature type="transmembrane region" description="Helical" evidence="1">
    <location>
        <begin position="53"/>
        <end position="74"/>
    </location>
</feature>
<comment type="caution">
    <text evidence="3">The sequence shown here is derived from an EMBL/GenBank/DDBJ whole genome shotgun (WGS) entry which is preliminary data.</text>
</comment>
<evidence type="ECO:0000313" key="3">
    <source>
        <dbReference type="EMBL" id="GFJ77328.1"/>
    </source>
</evidence>
<feature type="transmembrane region" description="Helical" evidence="1">
    <location>
        <begin position="95"/>
        <end position="115"/>
    </location>
</feature>
<dbReference type="InterPro" id="IPR011990">
    <property type="entry name" value="TPR-like_helical_dom_sf"/>
</dbReference>
<dbReference type="InterPro" id="IPR048987">
    <property type="entry name" value="PIN-TPR-GreABC"/>
</dbReference>
<evidence type="ECO:0000256" key="1">
    <source>
        <dbReference type="SAM" id="Phobius"/>
    </source>
</evidence>
<dbReference type="EMBL" id="BLPF01000001">
    <property type="protein sequence ID" value="GFJ77328.1"/>
    <property type="molecule type" value="Genomic_DNA"/>
</dbReference>
<gene>
    <name evidence="3" type="ORF">Phou_015080</name>
</gene>